<keyword evidence="2" id="KW-0812">Transmembrane</keyword>
<reference evidence="3" key="2">
    <citation type="journal article" date="2022" name="Syst. Appl. Microbiol.">
        <title>Physiological and genomic characterisation of Luteimonas fraxinea sp. nov., a bacterial species associated with trees tolerant to ash dieback.</title>
        <authorList>
            <person name="Ulrich K."/>
            <person name="Becker R."/>
            <person name="Behrendt U."/>
            <person name="Kube M."/>
            <person name="Schneck V."/>
            <person name="Ulrich A."/>
        </authorList>
    </citation>
    <scope>NUCLEOTIDE SEQUENCE</scope>
    <source>
        <strain evidence="3">A1P009</strain>
    </source>
</reference>
<dbReference type="Proteomes" id="UP001430360">
    <property type="component" value="Unassembled WGS sequence"/>
</dbReference>
<keyword evidence="2" id="KW-1133">Transmembrane helix</keyword>
<gene>
    <name evidence="3" type="ORF">LTT95_11440</name>
</gene>
<accession>A0ABS8UDI1</accession>
<sequence length="93" mass="9790">MPWLFLLLALGAVVIAFTTTSVPLAAIALVLSLVFVVIGVLGLLAQRVGNQSRSEAMMVDPAELRRLREQADARRAAATSPVDDPARTPPAGP</sequence>
<feature type="region of interest" description="Disordered" evidence="1">
    <location>
        <begin position="70"/>
        <end position="93"/>
    </location>
</feature>
<proteinExistence type="predicted"/>
<feature type="transmembrane region" description="Helical" evidence="2">
    <location>
        <begin position="26"/>
        <end position="45"/>
    </location>
</feature>
<keyword evidence="2" id="KW-0472">Membrane</keyword>
<comment type="caution">
    <text evidence="3">The sequence shown here is derived from an EMBL/GenBank/DDBJ whole genome shotgun (WGS) entry which is preliminary data.</text>
</comment>
<dbReference type="EMBL" id="JAJQKU010000003">
    <property type="protein sequence ID" value="MCD9097551.1"/>
    <property type="molecule type" value="Genomic_DNA"/>
</dbReference>
<evidence type="ECO:0000313" key="4">
    <source>
        <dbReference type="Proteomes" id="UP001430360"/>
    </source>
</evidence>
<protein>
    <submittedName>
        <fullName evidence="3">Uncharacterized protein</fullName>
    </submittedName>
</protein>
<evidence type="ECO:0000313" key="3">
    <source>
        <dbReference type="EMBL" id="MCD9097551.1"/>
    </source>
</evidence>
<reference evidence="3" key="1">
    <citation type="submission" date="2021-12" db="EMBL/GenBank/DDBJ databases">
        <authorList>
            <person name="Ulrich A."/>
        </authorList>
    </citation>
    <scope>NUCLEOTIDE SEQUENCE</scope>
    <source>
        <strain evidence="3">A1P009</strain>
    </source>
</reference>
<evidence type="ECO:0000256" key="2">
    <source>
        <dbReference type="SAM" id="Phobius"/>
    </source>
</evidence>
<evidence type="ECO:0000256" key="1">
    <source>
        <dbReference type="SAM" id="MobiDB-lite"/>
    </source>
</evidence>
<keyword evidence="4" id="KW-1185">Reference proteome</keyword>
<organism evidence="3 4">
    <name type="scientific">Luteimonas fraxinea</name>
    <dbReference type="NCBI Taxonomy" id="2901869"/>
    <lineage>
        <taxon>Bacteria</taxon>
        <taxon>Pseudomonadati</taxon>
        <taxon>Pseudomonadota</taxon>
        <taxon>Gammaproteobacteria</taxon>
        <taxon>Lysobacterales</taxon>
        <taxon>Lysobacteraceae</taxon>
        <taxon>Luteimonas</taxon>
    </lineage>
</organism>
<dbReference type="RefSeq" id="WP_232136602.1">
    <property type="nucleotide sequence ID" value="NZ_CP089507.1"/>
</dbReference>
<name>A0ABS8UDI1_9GAMM</name>